<proteinExistence type="predicted"/>
<protein>
    <submittedName>
        <fullName evidence="1">Uncharacterized protein</fullName>
    </submittedName>
</protein>
<organism evidence="1 2">
    <name type="scientific">Brachionus plicatilis</name>
    <name type="common">Marine rotifer</name>
    <name type="synonym">Brachionus muelleri</name>
    <dbReference type="NCBI Taxonomy" id="10195"/>
    <lineage>
        <taxon>Eukaryota</taxon>
        <taxon>Metazoa</taxon>
        <taxon>Spiralia</taxon>
        <taxon>Gnathifera</taxon>
        <taxon>Rotifera</taxon>
        <taxon>Eurotatoria</taxon>
        <taxon>Monogononta</taxon>
        <taxon>Pseudotrocha</taxon>
        <taxon>Ploima</taxon>
        <taxon>Brachionidae</taxon>
        <taxon>Brachionus</taxon>
    </lineage>
</organism>
<comment type="caution">
    <text evidence="1">The sequence shown here is derived from an EMBL/GenBank/DDBJ whole genome shotgun (WGS) entry which is preliminary data.</text>
</comment>
<gene>
    <name evidence="1" type="ORF">BpHYR1_028922</name>
</gene>
<accession>A0A3M7Q1T0</accession>
<keyword evidence="2" id="KW-1185">Reference proteome</keyword>
<dbReference type="AlphaFoldDB" id="A0A3M7Q1T0"/>
<evidence type="ECO:0000313" key="2">
    <source>
        <dbReference type="Proteomes" id="UP000276133"/>
    </source>
</evidence>
<reference evidence="1 2" key="1">
    <citation type="journal article" date="2018" name="Sci. Rep.">
        <title>Genomic signatures of local adaptation to the degree of environmental predictability in rotifers.</title>
        <authorList>
            <person name="Franch-Gras L."/>
            <person name="Hahn C."/>
            <person name="Garcia-Roger E.M."/>
            <person name="Carmona M.J."/>
            <person name="Serra M."/>
            <person name="Gomez A."/>
        </authorList>
    </citation>
    <scope>NUCLEOTIDE SEQUENCE [LARGE SCALE GENOMIC DNA]</scope>
    <source>
        <strain evidence="1">HYR1</strain>
    </source>
</reference>
<sequence>MFNQECKILSDKLDSINKRIDIFENLTKRVDDLEKRVLDEEKYVNDKLHEIKEEIKDIKTNMLNSIRYVFEIVSSEIFNQDVKWRLQTNPDNYLRTNIELSTGKYNFKNYLYNDPNG</sequence>
<name>A0A3M7Q1T0_BRAPC</name>
<dbReference type="Proteomes" id="UP000276133">
    <property type="component" value="Unassembled WGS sequence"/>
</dbReference>
<dbReference type="EMBL" id="REGN01007743">
    <property type="protein sequence ID" value="RNA05387.1"/>
    <property type="molecule type" value="Genomic_DNA"/>
</dbReference>
<evidence type="ECO:0000313" key="1">
    <source>
        <dbReference type="EMBL" id="RNA05387.1"/>
    </source>
</evidence>